<accession>A0A382J6C0</accession>
<proteinExistence type="predicted"/>
<dbReference type="InterPro" id="IPR016181">
    <property type="entry name" value="Acyl_CoA_acyltransferase"/>
</dbReference>
<evidence type="ECO:0000313" key="1">
    <source>
        <dbReference type="EMBL" id="SVC07169.1"/>
    </source>
</evidence>
<protein>
    <recommendedName>
        <fullName evidence="2">N-acetyltransferase domain-containing protein</fullName>
    </recommendedName>
</protein>
<sequence>MKTERLQRKNIDLAISFLNNTYVNTEGFEEVNTEDIEESKEAIAFTGWIGSELISIVHGKMLDSSNGSIDWACVKRGFRGECYSVEPMKACIIELKEKGANRIHVSRWLDSPYRRVLDFFESFGIKVEHGQLTLCLDMDQCKDGVQPIKPGYKLRSFREGDDQTWAKVKNEIFGSSSTASDFWAQEFLGVDMNSDFDPQGFFFAEQEGNPIGICAGIILHNRKKIGGFHIGGIG</sequence>
<evidence type="ECO:0008006" key="2">
    <source>
        <dbReference type="Google" id="ProtNLM"/>
    </source>
</evidence>
<dbReference type="SUPFAM" id="SSF55729">
    <property type="entry name" value="Acyl-CoA N-acyltransferases (Nat)"/>
    <property type="match status" value="1"/>
</dbReference>
<dbReference type="Gene3D" id="3.40.630.30">
    <property type="match status" value="1"/>
</dbReference>
<dbReference type="EMBL" id="UINC01071910">
    <property type="protein sequence ID" value="SVC07169.1"/>
    <property type="molecule type" value="Genomic_DNA"/>
</dbReference>
<feature type="non-terminal residue" evidence="1">
    <location>
        <position position="234"/>
    </location>
</feature>
<dbReference type="AlphaFoldDB" id="A0A382J6C0"/>
<organism evidence="1">
    <name type="scientific">marine metagenome</name>
    <dbReference type="NCBI Taxonomy" id="408172"/>
    <lineage>
        <taxon>unclassified sequences</taxon>
        <taxon>metagenomes</taxon>
        <taxon>ecological metagenomes</taxon>
    </lineage>
</organism>
<name>A0A382J6C0_9ZZZZ</name>
<reference evidence="1" key="1">
    <citation type="submission" date="2018-05" db="EMBL/GenBank/DDBJ databases">
        <authorList>
            <person name="Lanie J.A."/>
            <person name="Ng W.-L."/>
            <person name="Kazmierczak K.M."/>
            <person name="Andrzejewski T.M."/>
            <person name="Davidsen T.M."/>
            <person name="Wayne K.J."/>
            <person name="Tettelin H."/>
            <person name="Glass J.I."/>
            <person name="Rusch D."/>
            <person name="Podicherti R."/>
            <person name="Tsui H.-C.T."/>
            <person name="Winkler M.E."/>
        </authorList>
    </citation>
    <scope>NUCLEOTIDE SEQUENCE</scope>
</reference>
<gene>
    <name evidence="1" type="ORF">METZ01_LOCUS260023</name>
</gene>